<proteinExistence type="predicted"/>
<dbReference type="GO" id="GO:0005634">
    <property type="term" value="C:nucleus"/>
    <property type="evidence" value="ECO:0007669"/>
    <property type="project" value="TreeGrafter"/>
</dbReference>
<evidence type="ECO:0000259" key="2">
    <source>
        <dbReference type="PROSITE" id="PS50011"/>
    </source>
</evidence>
<evidence type="ECO:0000313" key="3">
    <source>
        <dbReference type="EMBL" id="CAD8140179.1"/>
    </source>
</evidence>
<dbReference type="OrthoDB" id="288381at2759"/>
<evidence type="ECO:0000256" key="1">
    <source>
        <dbReference type="SAM" id="Coils"/>
    </source>
</evidence>
<dbReference type="Proteomes" id="UP000683925">
    <property type="component" value="Unassembled WGS sequence"/>
</dbReference>
<dbReference type="EMBL" id="CAJJDP010000010">
    <property type="protein sequence ID" value="CAD8140179.1"/>
    <property type="molecule type" value="Genomic_DNA"/>
</dbReference>
<dbReference type="SMART" id="SM00220">
    <property type="entry name" value="S_TKc"/>
    <property type="match status" value="1"/>
</dbReference>
<feature type="domain" description="Protein kinase" evidence="2">
    <location>
        <begin position="1"/>
        <end position="241"/>
    </location>
</feature>
<organism evidence="3 4">
    <name type="scientific">Paramecium octaurelia</name>
    <dbReference type="NCBI Taxonomy" id="43137"/>
    <lineage>
        <taxon>Eukaryota</taxon>
        <taxon>Sar</taxon>
        <taxon>Alveolata</taxon>
        <taxon>Ciliophora</taxon>
        <taxon>Intramacronucleata</taxon>
        <taxon>Oligohymenophorea</taxon>
        <taxon>Peniculida</taxon>
        <taxon>Parameciidae</taxon>
        <taxon>Paramecium</taxon>
    </lineage>
</organism>
<dbReference type="PROSITE" id="PS50011">
    <property type="entry name" value="PROTEIN_KINASE_DOM"/>
    <property type="match status" value="1"/>
</dbReference>
<dbReference type="PANTHER" id="PTHR44167:SF24">
    <property type="entry name" value="SERINE_THREONINE-PROTEIN KINASE CHK2"/>
    <property type="match status" value="1"/>
</dbReference>
<dbReference type="GO" id="GO:0004674">
    <property type="term" value="F:protein serine/threonine kinase activity"/>
    <property type="evidence" value="ECO:0007669"/>
    <property type="project" value="TreeGrafter"/>
</dbReference>
<dbReference type="PANTHER" id="PTHR44167">
    <property type="entry name" value="OVARIAN-SPECIFIC SERINE/THREONINE-PROTEIN KINASE LOK-RELATED"/>
    <property type="match status" value="1"/>
</dbReference>
<dbReference type="GO" id="GO:0044773">
    <property type="term" value="P:mitotic DNA damage checkpoint signaling"/>
    <property type="evidence" value="ECO:0007669"/>
    <property type="project" value="TreeGrafter"/>
</dbReference>
<name>A0A8S1SLL7_PAROT</name>
<dbReference type="GO" id="GO:0005737">
    <property type="term" value="C:cytoplasm"/>
    <property type="evidence" value="ECO:0007669"/>
    <property type="project" value="TreeGrafter"/>
</dbReference>
<evidence type="ECO:0000313" key="4">
    <source>
        <dbReference type="Proteomes" id="UP000683925"/>
    </source>
</evidence>
<dbReference type="InterPro" id="IPR000719">
    <property type="entry name" value="Prot_kinase_dom"/>
</dbReference>
<gene>
    <name evidence="3" type="ORF">POCTA_138.1.T0110269</name>
</gene>
<sequence>MNSGYVIEQQIKGKKVQLITYQRYLKTYKQQENQNLFEVLMGLKNKNFSNIVKIYDVVFDEKKGEILVYEEVCKHDLRKMMKNDPNQFNIQEILKCLSDVIQGLLELKSLNIFHRDIKPDNIVHDGTNYKIIDFDRAKVNVNGEIRIHSLQIGTKGYQAPEIINNQPYSYQCDVWSLGCVFHYLLFGNDPKISNDEVFIPPKHQYDDQVIKLLHKMLDMNQRKRIMLEDLKKEVKNLQQNLNNSDTSTRLEQNTKSQFLGQNQPDEENKFNTIMEQLIDKEQNLQKKIYLYQFWVQRLEKKFPESMDQRKKVTEQQLKTIVEGQQNKVKFNLFYSLDQIKSQLKCFTKLQQFYDF</sequence>
<dbReference type="Pfam" id="PF00069">
    <property type="entry name" value="Pkinase"/>
    <property type="match status" value="1"/>
</dbReference>
<dbReference type="CDD" id="cd00180">
    <property type="entry name" value="PKc"/>
    <property type="match status" value="1"/>
</dbReference>
<feature type="coiled-coil region" evidence="1">
    <location>
        <begin position="220"/>
        <end position="247"/>
    </location>
</feature>
<accession>A0A8S1SLL7</accession>
<comment type="caution">
    <text evidence="3">The sequence shown here is derived from an EMBL/GenBank/DDBJ whole genome shotgun (WGS) entry which is preliminary data.</text>
</comment>
<keyword evidence="1" id="KW-0175">Coiled coil</keyword>
<dbReference type="GO" id="GO:0005524">
    <property type="term" value="F:ATP binding"/>
    <property type="evidence" value="ECO:0007669"/>
    <property type="project" value="InterPro"/>
</dbReference>
<reference evidence="3" key="1">
    <citation type="submission" date="2021-01" db="EMBL/GenBank/DDBJ databases">
        <authorList>
            <consortium name="Genoscope - CEA"/>
            <person name="William W."/>
        </authorList>
    </citation>
    <scope>NUCLEOTIDE SEQUENCE</scope>
</reference>
<dbReference type="OMA" id="IKSQLKC"/>
<protein>
    <recommendedName>
        <fullName evidence="2">Protein kinase domain-containing protein</fullName>
    </recommendedName>
</protein>
<dbReference type="AlphaFoldDB" id="A0A8S1SLL7"/>
<keyword evidence="4" id="KW-1185">Reference proteome</keyword>